<organism evidence="1 2">
    <name type="scientific">Exophiala spinifera</name>
    <dbReference type="NCBI Taxonomy" id="91928"/>
    <lineage>
        <taxon>Eukaryota</taxon>
        <taxon>Fungi</taxon>
        <taxon>Dikarya</taxon>
        <taxon>Ascomycota</taxon>
        <taxon>Pezizomycotina</taxon>
        <taxon>Eurotiomycetes</taxon>
        <taxon>Chaetothyriomycetidae</taxon>
        <taxon>Chaetothyriales</taxon>
        <taxon>Herpotrichiellaceae</taxon>
        <taxon>Exophiala</taxon>
    </lineage>
</organism>
<evidence type="ECO:0000313" key="2">
    <source>
        <dbReference type="Proteomes" id="UP000053328"/>
    </source>
</evidence>
<gene>
    <name evidence="1" type="ORF">PV08_04809</name>
</gene>
<accession>A0A0D2C1T5</accession>
<name>A0A0D2C1T5_9EURO</name>
<dbReference type="AlphaFoldDB" id="A0A0D2C1T5"/>
<dbReference type="GeneID" id="27331892"/>
<proteinExistence type="predicted"/>
<keyword evidence="2" id="KW-1185">Reference proteome</keyword>
<dbReference type="OrthoDB" id="4113645at2759"/>
<sequence>MSTPEDAFSRLSLGNYLAFDDPRCDLSHRRHEVWDILSSFDKSTFAAEFRLADWNKVADPQRNSALTIPGDLEGTMLYRGCHDAAAWQALNKSLPSSVRAKMFSEKLSRRFSEQFQKFDGLQHTVRGGNEVRRKLEDILRAFRYLARIGRKDLMKRREGKATSIIVLLKVLRDVCEDQTAISSLQGSSIYHLLIRNAASDQEMFILDALEAVNFTDPSWTTTTDDLREMAHQLQRIEAALRSRSAPSRYISSTRSITNAVQARAPRRRGT</sequence>
<protein>
    <submittedName>
        <fullName evidence="1">Uncharacterized protein</fullName>
    </submittedName>
</protein>
<dbReference type="HOGENOM" id="CLU_086711_0_0_1"/>
<dbReference type="Proteomes" id="UP000053328">
    <property type="component" value="Unassembled WGS sequence"/>
</dbReference>
<reference evidence="1 2" key="1">
    <citation type="submission" date="2015-01" db="EMBL/GenBank/DDBJ databases">
        <title>The Genome Sequence of Exophiala spinifera CBS89968.</title>
        <authorList>
            <consortium name="The Broad Institute Genomics Platform"/>
            <person name="Cuomo C."/>
            <person name="de Hoog S."/>
            <person name="Gorbushina A."/>
            <person name="Stielow B."/>
            <person name="Teixiera M."/>
            <person name="Abouelleil A."/>
            <person name="Chapman S.B."/>
            <person name="Priest M."/>
            <person name="Young S.K."/>
            <person name="Wortman J."/>
            <person name="Nusbaum C."/>
            <person name="Birren B."/>
        </authorList>
    </citation>
    <scope>NUCLEOTIDE SEQUENCE [LARGE SCALE GENOMIC DNA]</scope>
    <source>
        <strain evidence="1 2">CBS 89968</strain>
    </source>
</reference>
<evidence type="ECO:0000313" key="1">
    <source>
        <dbReference type="EMBL" id="KIW17614.1"/>
    </source>
</evidence>
<dbReference type="EMBL" id="KN847494">
    <property type="protein sequence ID" value="KIW17614.1"/>
    <property type="molecule type" value="Genomic_DNA"/>
</dbReference>
<dbReference type="VEuPathDB" id="FungiDB:PV08_04809"/>
<dbReference type="RefSeq" id="XP_016237830.1">
    <property type="nucleotide sequence ID" value="XM_016379153.1"/>
</dbReference>